<proteinExistence type="predicted"/>
<accession>A0AB38N3I6</accession>
<feature type="compositionally biased region" description="Basic and acidic residues" evidence="1">
    <location>
        <begin position="1"/>
        <end position="10"/>
    </location>
</feature>
<name>A0AB38N3I6_9GAMM</name>
<dbReference type="EMBL" id="QCXM01000015">
    <property type="protein sequence ID" value="PUT45338.1"/>
    <property type="molecule type" value="Genomic_DNA"/>
</dbReference>
<evidence type="ECO:0000313" key="2">
    <source>
        <dbReference type="EMBL" id="PUT45338.1"/>
    </source>
</evidence>
<comment type="caution">
    <text evidence="3">The sequence shown here is derived from an EMBL/GenBank/DDBJ whole genome shotgun (WGS) entry which is preliminary data.</text>
</comment>
<feature type="region of interest" description="Disordered" evidence="1">
    <location>
        <begin position="1"/>
        <end position="20"/>
    </location>
</feature>
<dbReference type="Proteomes" id="UP000251035">
    <property type="component" value="Unassembled WGS sequence"/>
</dbReference>
<evidence type="ECO:0000313" key="3">
    <source>
        <dbReference type="EMBL" id="TID39898.1"/>
    </source>
</evidence>
<protein>
    <submittedName>
        <fullName evidence="3">Uncharacterized protein</fullName>
    </submittedName>
</protein>
<gene>
    <name evidence="2" type="ORF">DB745_12945</name>
    <name evidence="3" type="ORF">DIZ81_13595</name>
</gene>
<organism evidence="3 5">
    <name type="scientific">Legionella taurinensis</name>
    <dbReference type="NCBI Taxonomy" id="70611"/>
    <lineage>
        <taxon>Bacteria</taxon>
        <taxon>Pseudomonadati</taxon>
        <taxon>Pseudomonadota</taxon>
        <taxon>Gammaproteobacteria</taxon>
        <taxon>Legionellales</taxon>
        <taxon>Legionellaceae</taxon>
        <taxon>Legionella</taxon>
    </lineage>
</organism>
<evidence type="ECO:0000313" key="4">
    <source>
        <dbReference type="Proteomes" id="UP000251035"/>
    </source>
</evidence>
<keyword evidence="4" id="KW-1185">Reference proteome</keyword>
<dbReference type="GeneID" id="48948397"/>
<sequence length="221" mass="24571">MFSLFKREKGANASSPAQQPFVSQGDMLHALNKGEENGLCGPLTNMVAEEHLRGAKKTTLFSQSNETVYYKAVEVEGHQDAIRNIDRSNGKHSAFIDTETPFLVDQIPAAKLKSLTLNDLGEHNLITFPVEGEAKGSDPYHQIYFKRQEKDCVKFDAEERYGEKKGNCQELFDAFKKSVSTQPDPSRPPKNVIVARSAGFFPAVSESIVKPAEVVKPHFQV</sequence>
<dbReference type="RefSeq" id="WP_108294997.1">
    <property type="nucleotide sequence ID" value="NZ_JAWVLH010000015.1"/>
</dbReference>
<dbReference type="Proteomes" id="UP000306421">
    <property type="component" value="Unassembled WGS sequence"/>
</dbReference>
<dbReference type="EMBL" id="QFGG01000015">
    <property type="protein sequence ID" value="TID39898.1"/>
    <property type="molecule type" value="Genomic_DNA"/>
</dbReference>
<dbReference type="AlphaFoldDB" id="A0AB38N3I6"/>
<reference evidence="3 5" key="2">
    <citation type="submission" date="2018-04" db="EMBL/GenBank/DDBJ databases">
        <title>Whole genome sequence comparison of clinical and drinking water Legionella pneumophila isolates.</title>
        <authorList>
            <person name="Garner E."/>
        </authorList>
    </citation>
    <scope>NUCLEOTIDE SEQUENCE [LARGE SCALE GENOMIC DNA]</scope>
    <source>
        <strain evidence="3 5">WH02</strain>
    </source>
</reference>
<evidence type="ECO:0000256" key="1">
    <source>
        <dbReference type="SAM" id="MobiDB-lite"/>
    </source>
</evidence>
<reference evidence="2 4" key="1">
    <citation type="submission" date="2018-04" db="EMBL/GenBank/DDBJ databases">
        <title>Whole genome sequence comparison of clinical and drinking water Legionella pneumophila isolates associated with the Flint Water Crisis.</title>
        <authorList>
            <person name="Garner E."/>
            <person name="Brown C."/>
            <person name="Schwake O."/>
            <person name="Coil D."/>
            <person name="Jospin G."/>
            <person name="Eisen J."/>
            <person name="Edwards M."/>
            <person name="Pruden A."/>
        </authorList>
    </citation>
    <scope>NUCLEOTIDE SEQUENCE [LARGE SCALE GENOMIC DNA]</scope>
    <source>
        <strain evidence="2 4">Genessee03</strain>
    </source>
</reference>
<evidence type="ECO:0000313" key="5">
    <source>
        <dbReference type="Proteomes" id="UP000306421"/>
    </source>
</evidence>